<evidence type="ECO:0000256" key="1">
    <source>
        <dbReference type="SAM" id="MobiDB-lite"/>
    </source>
</evidence>
<name>A0A5J9VVR3_9POAL</name>
<proteinExistence type="predicted"/>
<feature type="non-terminal residue" evidence="2">
    <location>
        <position position="1"/>
    </location>
</feature>
<dbReference type="Proteomes" id="UP000324897">
    <property type="component" value="Chromosome 4"/>
</dbReference>
<evidence type="ECO:0000313" key="2">
    <source>
        <dbReference type="EMBL" id="TVU40319.1"/>
    </source>
</evidence>
<feature type="region of interest" description="Disordered" evidence="1">
    <location>
        <begin position="1"/>
        <end position="46"/>
    </location>
</feature>
<dbReference type="Gramene" id="TVU40319">
    <property type="protein sequence ID" value="TVU40319"/>
    <property type="gene ID" value="EJB05_13777"/>
</dbReference>
<sequence length="130" mass="14563">MDPRISHSFRRPNGGRDAGRASHQRADSGEWRGTAARRKRGVNRPPARGFRLAAWRSCAEAAAQGESGTSARRWCGSVSTNALRVFLRLTRTNYIFKEEIKERRKTDDEENCTVYATLPVVTDICPSPIS</sequence>
<protein>
    <submittedName>
        <fullName evidence="2">Uncharacterized protein</fullName>
    </submittedName>
</protein>
<evidence type="ECO:0000313" key="3">
    <source>
        <dbReference type="Proteomes" id="UP000324897"/>
    </source>
</evidence>
<keyword evidence="3" id="KW-1185">Reference proteome</keyword>
<organism evidence="2 3">
    <name type="scientific">Eragrostis curvula</name>
    <name type="common">weeping love grass</name>
    <dbReference type="NCBI Taxonomy" id="38414"/>
    <lineage>
        <taxon>Eukaryota</taxon>
        <taxon>Viridiplantae</taxon>
        <taxon>Streptophyta</taxon>
        <taxon>Embryophyta</taxon>
        <taxon>Tracheophyta</taxon>
        <taxon>Spermatophyta</taxon>
        <taxon>Magnoliopsida</taxon>
        <taxon>Liliopsida</taxon>
        <taxon>Poales</taxon>
        <taxon>Poaceae</taxon>
        <taxon>PACMAD clade</taxon>
        <taxon>Chloridoideae</taxon>
        <taxon>Eragrostideae</taxon>
        <taxon>Eragrostidinae</taxon>
        <taxon>Eragrostis</taxon>
    </lineage>
</organism>
<feature type="compositionally biased region" description="Basic and acidic residues" evidence="1">
    <location>
        <begin position="17"/>
        <end position="30"/>
    </location>
</feature>
<gene>
    <name evidence="2" type="ORF">EJB05_13777</name>
</gene>
<reference evidence="2 3" key="1">
    <citation type="journal article" date="2019" name="Sci. Rep.">
        <title>A high-quality genome of Eragrostis curvula grass provides insights into Poaceae evolution and supports new strategies to enhance forage quality.</title>
        <authorList>
            <person name="Carballo J."/>
            <person name="Santos B.A.C.M."/>
            <person name="Zappacosta D."/>
            <person name="Garbus I."/>
            <person name="Selva J.P."/>
            <person name="Gallo C.A."/>
            <person name="Diaz A."/>
            <person name="Albertini E."/>
            <person name="Caccamo M."/>
            <person name="Echenique V."/>
        </authorList>
    </citation>
    <scope>NUCLEOTIDE SEQUENCE [LARGE SCALE GENOMIC DNA]</scope>
    <source>
        <strain evidence="3">cv. Victoria</strain>
        <tissue evidence="2">Leaf</tissue>
    </source>
</reference>
<accession>A0A5J9VVR3</accession>
<comment type="caution">
    <text evidence="2">The sequence shown here is derived from an EMBL/GenBank/DDBJ whole genome shotgun (WGS) entry which is preliminary data.</text>
</comment>
<dbReference type="AlphaFoldDB" id="A0A5J9VVR3"/>
<dbReference type="EMBL" id="RWGY01000007">
    <property type="protein sequence ID" value="TVU40319.1"/>
    <property type="molecule type" value="Genomic_DNA"/>
</dbReference>